<name>A2FGE6_TRIV3</name>
<reference evidence="3" key="2">
    <citation type="journal article" date="2007" name="Science">
        <title>Draft genome sequence of the sexually transmitted pathogen Trichomonas vaginalis.</title>
        <authorList>
            <person name="Carlton J.M."/>
            <person name="Hirt R.P."/>
            <person name="Silva J.C."/>
            <person name="Delcher A.L."/>
            <person name="Schatz M."/>
            <person name="Zhao Q."/>
            <person name="Wortman J.R."/>
            <person name="Bidwell S.L."/>
            <person name="Alsmark U.C.M."/>
            <person name="Besteiro S."/>
            <person name="Sicheritz-Ponten T."/>
            <person name="Noel C.J."/>
            <person name="Dacks J.B."/>
            <person name="Foster P.G."/>
            <person name="Simillion C."/>
            <person name="Van de Peer Y."/>
            <person name="Miranda-Saavedra D."/>
            <person name="Barton G.J."/>
            <person name="Westrop G.D."/>
            <person name="Mueller S."/>
            <person name="Dessi D."/>
            <person name="Fiori P.L."/>
            <person name="Ren Q."/>
            <person name="Paulsen I."/>
            <person name="Zhang H."/>
            <person name="Bastida-Corcuera F.D."/>
            <person name="Simoes-Barbosa A."/>
            <person name="Brown M.T."/>
            <person name="Hayes R.D."/>
            <person name="Mukherjee M."/>
            <person name="Okumura C.Y."/>
            <person name="Schneider R."/>
            <person name="Smith A.J."/>
            <person name="Vanacova S."/>
            <person name="Villalvazo M."/>
            <person name="Haas B.J."/>
            <person name="Pertea M."/>
            <person name="Feldblyum T.V."/>
            <person name="Utterback T.R."/>
            <person name="Shu C.L."/>
            <person name="Osoegawa K."/>
            <person name="de Jong P.J."/>
            <person name="Hrdy I."/>
            <person name="Horvathova L."/>
            <person name="Zubacova Z."/>
            <person name="Dolezal P."/>
            <person name="Malik S.B."/>
            <person name="Logsdon J.M. Jr."/>
            <person name="Henze K."/>
            <person name="Gupta A."/>
            <person name="Wang C.C."/>
            <person name="Dunne R.L."/>
            <person name="Upcroft J.A."/>
            <person name="Upcroft P."/>
            <person name="White O."/>
            <person name="Salzberg S.L."/>
            <person name="Tang P."/>
            <person name="Chiu C.-H."/>
            <person name="Lee Y.-S."/>
            <person name="Embley T.M."/>
            <person name="Coombs G.H."/>
            <person name="Mottram J.C."/>
            <person name="Tachezy J."/>
            <person name="Fraser-Liggett C.M."/>
            <person name="Johnson P.J."/>
        </authorList>
    </citation>
    <scope>NUCLEOTIDE SEQUENCE [LARGE SCALE GENOMIC DNA]</scope>
    <source>
        <strain evidence="3">G3</strain>
    </source>
</reference>
<dbReference type="VEuPathDB" id="TrichDB:TVAG_369200"/>
<dbReference type="InParanoid" id="A2FGE6"/>
<keyword evidence="2" id="KW-0131">Cell cycle</keyword>
<dbReference type="KEGG" id="tva:4753776"/>
<evidence type="ECO:0000256" key="2">
    <source>
        <dbReference type="ARBA" id="ARBA00023306"/>
    </source>
</evidence>
<dbReference type="Proteomes" id="UP000001542">
    <property type="component" value="Unassembled WGS sequence"/>
</dbReference>
<keyword evidence="4" id="KW-1185">Reference proteome</keyword>
<dbReference type="OrthoDB" id="295029at2759"/>
<evidence type="ECO:0000313" key="4">
    <source>
        <dbReference type="Proteomes" id="UP000001542"/>
    </source>
</evidence>
<accession>A2FGE6</accession>
<evidence type="ECO:0000313" key="3">
    <source>
        <dbReference type="EMBL" id="EAX96010.1"/>
    </source>
</evidence>
<dbReference type="STRING" id="5722.A2FGE6"/>
<comment type="similarity">
    <text evidence="1">Belongs to the SAPS family.</text>
</comment>
<dbReference type="GO" id="GO:0019903">
    <property type="term" value="F:protein phosphatase binding"/>
    <property type="evidence" value="ECO:0007669"/>
    <property type="project" value="InterPro"/>
</dbReference>
<dbReference type="RefSeq" id="XP_001308940.1">
    <property type="nucleotide sequence ID" value="XM_001308939.1"/>
</dbReference>
<dbReference type="AlphaFoldDB" id="A2FGE6"/>
<organism evidence="3 4">
    <name type="scientific">Trichomonas vaginalis (strain ATCC PRA-98 / G3)</name>
    <dbReference type="NCBI Taxonomy" id="412133"/>
    <lineage>
        <taxon>Eukaryota</taxon>
        <taxon>Metamonada</taxon>
        <taxon>Parabasalia</taxon>
        <taxon>Trichomonadida</taxon>
        <taxon>Trichomonadidae</taxon>
        <taxon>Trichomonas</taxon>
    </lineage>
</organism>
<evidence type="ECO:0000256" key="1">
    <source>
        <dbReference type="ARBA" id="ARBA00006180"/>
    </source>
</evidence>
<proteinExistence type="inferred from homology"/>
<dbReference type="PANTHER" id="PTHR12634:SF8">
    <property type="entry name" value="FIERY MOUNTAIN, ISOFORM D"/>
    <property type="match status" value="1"/>
</dbReference>
<dbReference type="PANTHER" id="PTHR12634">
    <property type="entry name" value="SIT4 YEAST -ASSOCIATING PROTEIN-RELATED"/>
    <property type="match status" value="1"/>
</dbReference>
<protein>
    <submittedName>
        <fullName evidence="3">Uncharacterized protein</fullName>
    </submittedName>
</protein>
<dbReference type="InterPro" id="IPR007587">
    <property type="entry name" value="SAPS"/>
</dbReference>
<sequence length="393" mass="44075">MSFWDTEDAQDPISELLEKSDLTVVDLFNEGSMLQELRTNNEHLIEYYAKEDVIKELCDWSFTTKFQDNESFDKYSRIATEVFTCASTVSNGFINSPYLKDFFTKQLLSKDDWDPGCAGHFQRVFLHLTNVSKGEYLSRYGNLIPNLIHHISTLAITELVVMLTNQYYSSFCPNGELVTALSDYLITDNADVVSAVYALRQLFNLGWENADIQKDLTSDSLIANLIQASKTSKVRLGQIECMRLLRDISNKNELALIFRRGDVGDVPTADCASSALATSVKGITLEDSLKGAIGTPHWQIANAYLKIITIAAPEDIFEIVKSNNIVSQLAAIPKENLNPFQLEVIRILFKKAEEFQFDLSPLQEVKETADKLWNQYGGPLPIGGAVDVKLNAE</sequence>
<dbReference type="EMBL" id="DS113778">
    <property type="protein sequence ID" value="EAX96010.1"/>
    <property type="molecule type" value="Genomic_DNA"/>
</dbReference>
<reference evidence="3" key="1">
    <citation type="submission" date="2006-10" db="EMBL/GenBank/DDBJ databases">
        <authorList>
            <person name="Amadeo P."/>
            <person name="Zhao Q."/>
            <person name="Wortman J."/>
            <person name="Fraser-Liggett C."/>
            <person name="Carlton J."/>
        </authorList>
    </citation>
    <scope>NUCLEOTIDE SEQUENCE</scope>
    <source>
        <strain evidence="3">G3</strain>
    </source>
</reference>
<gene>
    <name evidence="3" type="ORF">TVAG_369200</name>
</gene>
<dbReference type="VEuPathDB" id="TrichDB:TVAGG3_1065450"/>